<dbReference type="Proteomes" id="UP000249130">
    <property type="component" value="Unassembled WGS sequence"/>
</dbReference>
<evidence type="ECO:0000313" key="3">
    <source>
        <dbReference type="Proteomes" id="UP000249130"/>
    </source>
</evidence>
<accession>A0A327KXZ7</accession>
<sequence>MREIPAALQDKLDSGVTTLCRCWVLRRPDGVVLGFTDHDEDLVLDAMPCRAGSGLDASEATARFGLQVDGGEVSGALADEALSEADLAAGRYDGATVETWLVDWSEPGLRVLLAVATLGEVRREDCAFTAELRSLAEKLAQESGRLYTAACTADLGDARCGVDRSGAAFQASGSVATLAGTSTFRADGLGDFADGWFTAGRLAFTSGANTGLASEVKLHAVDAVGVGVTLWQAMPEPIAPGDAFVITAGCDKQFATCRDRFANAQNFRGFPHIPGNDYVIGHA</sequence>
<reference evidence="2 3" key="1">
    <citation type="submission" date="2017-07" db="EMBL/GenBank/DDBJ databases">
        <title>Draft Genome Sequences of Select Purple Nonsulfur Bacteria.</title>
        <authorList>
            <person name="Lasarre B."/>
            <person name="Mckinlay J.B."/>
        </authorList>
    </citation>
    <scope>NUCLEOTIDE SEQUENCE [LARGE SCALE GENOMIC DNA]</scope>
    <source>
        <strain evidence="2 3">DSM 5909</strain>
    </source>
</reference>
<evidence type="ECO:0000313" key="2">
    <source>
        <dbReference type="EMBL" id="RAI42613.1"/>
    </source>
</evidence>
<feature type="domain" description="Bacteriophage phiJL001 Gp84 C-terminal" evidence="1">
    <location>
        <begin position="195"/>
        <end position="277"/>
    </location>
</feature>
<gene>
    <name evidence="2" type="ORF">CH341_18605</name>
</gene>
<name>A0A327KXZ7_9BRAD</name>
<protein>
    <submittedName>
        <fullName evidence="2">Beta tubulin</fullName>
    </submittedName>
</protein>
<dbReference type="Pfam" id="PF09356">
    <property type="entry name" value="Phage_BR0599"/>
    <property type="match status" value="1"/>
</dbReference>
<dbReference type="Pfam" id="PF09931">
    <property type="entry name" value="Phage_phiJL001_Gp84_N"/>
    <property type="match status" value="1"/>
</dbReference>
<dbReference type="RefSeq" id="WP_111420514.1">
    <property type="nucleotide sequence ID" value="NZ_NPEX01000139.1"/>
</dbReference>
<dbReference type="InterPro" id="IPR018964">
    <property type="entry name" value="Phage_phiJL001_Gp84_C"/>
</dbReference>
<dbReference type="AlphaFoldDB" id="A0A327KXZ7"/>
<comment type="caution">
    <text evidence="2">The sequence shown here is derived from an EMBL/GenBank/DDBJ whole genome shotgun (WGS) entry which is preliminary data.</text>
</comment>
<dbReference type="OrthoDB" id="1633386at2"/>
<proteinExistence type="predicted"/>
<dbReference type="EMBL" id="NPEX01000139">
    <property type="protein sequence ID" value="RAI42613.1"/>
    <property type="molecule type" value="Genomic_DNA"/>
</dbReference>
<dbReference type="InterPro" id="IPR011928">
    <property type="entry name" value="Phage_phiJL001_Gp84"/>
</dbReference>
<evidence type="ECO:0000259" key="1">
    <source>
        <dbReference type="Pfam" id="PF09356"/>
    </source>
</evidence>
<keyword evidence="3" id="KW-1185">Reference proteome</keyword>
<organism evidence="2 3">
    <name type="scientific">Rhodoplanes roseus</name>
    <dbReference type="NCBI Taxonomy" id="29409"/>
    <lineage>
        <taxon>Bacteria</taxon>
        <taxon>Pseudomonadati</taxon>
        <taxon>Pseudomonadota</taxon>
        <taxon>Alphaproteobacteria</taxon>
        <taxon>Hyphomicrobiales</taxon>
        <taxon>Nitrobacteraceae</taxon>
        <taxon>Rhodoplanes</taxon>
    </lineage>
</organism>
<dbReference type="NCBIfam" id="TIGR02218">
    <property type="entry name" value="phg_TIGR02218"/>
    <property type="match status" value="1"/>
</dbReference>